<gene>
    <name evidence="1" type="ORF">AAX06_02165</name>
</gene>
<reference evidence="1 2" key="1">
    <citation type="submission" date="2015-05" db="EMBL/GenBank/DDBJ databases">
        <authorList>
            <person name="Dickey A."/>
            <person name="Clawson M."/>
            <person name="Bono J."/>
            <person name="Loy J.D."/>
        </authorList>
    </citation>
    <scope>NUCLEOTIDE SEQUENCE [LARGE SCALE GENOMIC DNA]</scope>
    <source>
        <strain evidence="1 2">22581</strain>
    </source>
</reference>
<dbReference type="Proteomes" id="UP000077465">
    <property type="component" value="Chromosome"/>
</dbReference>
<protein>
    <recommendedName>
        <fullName evidence="3">Antirestriction protein</fullName>
    </recommendedName>
</protein>
<sequence length="174" mass="20274">MNNEVISPSSMTAPTLFPVKDQVHTIPTKQRAKLMHQHLNKKFAIFESFLYLSARMLNEQYQGGYWEFASIKISHQKEIFFCYPSDAGLIAASNPMNYAEGVMDNMTFGLICTIIELGNAFYEVGDFSQNELYQCLEELKSWLFDELYQQMEKLTDAQTVNNYRRFMREVAKFI</sequence>
<evidence type="ECO:0000313" key="1">
    <source>
        <dbReference type="EMBL" id="AKG07169.1"/>
    </source>
</evidence>
<dbReference type="RefSeq" id="WP_046697122.1">
    <property type="nucleotide sequence ID" value="NZ_CP011376.1"/>
</dbReference>
<name>A0AAC8PX13_9GAMM</name>
<proteinExistence type="predicted"/>
<evidence type="ECO:0000313" key="2">
    <source>
        <dbReference type="Proteomes" id="UP000077465"/>
    </source>
</evidence>
<organism evidence="1 2">
    <name type="scientific">Moraxella bovoculi</name>
    <dbReference type="NCBI Taxonomy" id="386891"/>
    <lineage>
        <taxon>Bacteria</taxon>
        <taxon>Pseudomonadati</taxon>
        <taxon>Pseudomonadota</taxon>
        <taxon>Gammaproteobacteria</taxon>
        <taxon>Moraxellales</taxon>
        <taxon>Moraxellaceae</taxon>
        <taxon>Moraxella</taxon>
    </lineage>
</organism>
<accession>A0AAC8PX13</accession>
<evidence type="ECO:0008006" key="3">
    <source>
        <dbReference type="Google" id="ProtNLM"/>
    </source>
</evidence>
<dbReference type="Gene3D" id="3.30.70.3580">
    <property type="entry name" value="Antirestriction protein"/>
    <property type="match status" value="1"/>
</dbReference>
<dbReference type="EMBL" id="CP011376">
    <property type="protein sequence ID" value="AKG07169.1"/>
    <property type="molecule type" value="Genomic_DNA"/>
</dbReference>
<dbReference type="AlphaFoldDB" id="A0AAC8PX13"/>
<dbReference type="InterPro" id="IPR042297">
    <property type="entry name" value="Antirestriction_sf"/>
</dbReference>